<organism evidence="2 3">
    <name type="scientific">Brassica cretica</name>
    <name type="common">Mustard</name>
    <dbReference type="NCBI Taxonomy" id="69181"/>
    <lineage>
        <taxon>Eukaryota</taxon>
        <taxon>Viridiplantae</taxon>
        <taxon>Streptophyta</taxon>
        <taxon>Embryophyta</taxon>
        <taxon>Tracheophyta</taxon>
        <taxon>Spermatophyta</taxon>
        <taxon>Magnoliopsida</taxon>
        <taxon>eudicotyledons</taxon>
        <taxon>Gunneridae</taxon>
        <taxon>Pentapetalae</taxon>
        <taxon>rosids</taxon>
        <taxon>malvids</taxon>
        <taxon>Brassicales</taxon>
        <taxon>Brassicaceae</taxon>
        <taxon>Brassiceae</taxon>
        <taxon>Brassica</taxon>
    </lineage>
</organism>
<accession>A0ABQ7EET6</accession>
<name>A0ABQ7EET6_BRACR</name>
<proteinExistence type="inferred from homology"/>
<gene>
    <name evidence="2" type="ORF">DY000_02024122</name>
</gene>
<dbReference type="Proteomes" id="UP000266723">
    <property type="component" value="Unassembled WGS sequence"/>
</dbReference>
<dbReference type="EMBL" id="QGKV02000299">
    <property type="protein sequence ID" value="KAF3595396.1"/>
    <property type="molecule type" value="Genomic_DNA"/>
</dbReference>
<dbReference type="Gene3D" id="3.40.50.1820">
    <property type="entry name" value="alpha/beta hydrolase"/>
    <property type="match status" value="1"/>
</dbReference>
<dbReference type="PANTHER" id="PTHR11757">
    <property type="entry name" value="PROTEASE FAMILY S9A OLIGOPEPTIDASE"/>
    <property type="match status" value="1"/>
</dbReference>
<evidence type="ECO:0000256" key="1">
    <source>
        <dbReference type="ARBA" id="ARBA00005228"/>
    </source>
</evidence>
<comment type="similarity">
    <text evidence="1">Belongs to the peptidase S9A family.</text>
</comment>
<protein>
    <submittedName>
        <fullName evidence="2">Uncharacterized protein</fullName>
    </submittedName>
</protein>
<dbReference type="PANTHER" id="PTHR11757:SF19">
    <property type="entry name" value="PROLYL ENDOPEPTIDASE-LIKE"/>
    <property type="match status" value="1"/>
</dbReference>
<dbReference type="InterPro" id="IPR051543">
    <property type="entry name" value="Serine_Peptidase_S9A"/>
</dbReference>
<evidence type="ECO:0000313" key="2">
    <source>
        <dbReference type="EMBL" id="KAF3595396.1"/>
    </source>
</evidence>
<sequence>MLPLTAVDYEEVGYPGDIIDDFHAIRECSPYDNIPKDVLYPAVLVTSSFNTRFGVGEAAKWVARVRDNTFNDPESPLLLNLTTDIVEENRFLQTKESALAIAFIIKMMES</sequence>
<reference evidence="2 3" key="1">
    <citation type="journal article" date="2020" name="BMC Genomics">
        <title>Intraspecific diversification of the crop wild relative Brassica cretica Lam. using demographic model selection.</title>
        <authorList>
            <person name="Kioukis A."/>
            <person name="Michalopoulou V.A."/>
            <person name="Briers L."/>
            <person name="Pirintsos S."/>
            <person name="Studholme D.J."/>
            <person name="Pavlidis P."/>
            <person name="Sarris P.F."/>
        </authorList>
    </citation>
    <scope>NUCLEOTIDE SEQUENCE [LARGE SCALE GENOMIC DNA]</scope>
    <source>
        <strain evidence="3">cv. PFS-1207/04</strain>
    </source>
</reference>
<comment type="caution">
    <text evidence="2">The sequence shown here is derived from an EMBL/GenBank/DDBJ whole genome shotgun (WGS) entry which is preliminary data.</text>
</comment>
<keyword evidence="3" id="KW-1185">Reference proteome</keyword>
<evidence type="ECO:0000313" key="3">
    <source>
        <dbReference type="Proteomes" id="UP000266723"/>
    </source>
</evidence>
<dbReference type="InterPro" id="IPR029058">
    <property type="entry name" value="AB_hydrolase_fold"/>
</dbReference>